<feature type="compositionally biased region" description="Basic and acidic residues" evidence="1">
    <location>
        <begin position="727"/>
        <end position="736"/>
    </location>
</feature>
<evidence type="ECO:0000256" key="1">
    <source>
        <dbReference type="SAM" id="MobiDB-lite"/>
    </source>
</evidence>
<dbReference type="InterPro" id="IPR036865">
    <property type="entry name" value="CRAL-TRIO_dom_sf"/>
</dbReference>
<gene>
    <name evidence="3" type="ORF">PCON_03790</name>
</gene>
<dbReference type="Gene3D" id="1.10.555.10">
    <property type="entry name" value="Rho GTPase activation protein"/>
    <property type="match status" value="1"/>
</dbReference>
<dbReference type="SMART" id="SM00324">
    <property type="entry name" value="RhoGAP"/>
    <property type="match status" value="1"/>
</dbReference>
<sequence>MDEARDQAREHLARLRMSMAPRVDVVTTRLREVPAQFQALRNDLRDRDPTYSHSRNSSFDSITSETSFASSAIEPDHDSPSLLAPPLLRAPLLNDPAYDPVLAQMASKILYRSGRCPVSGGPLLVLCAAAFPDAGEVDYNALLPYVLSNLPGDEELMGEQDGYSVVFFAGGSEKKEGQTVGRPTWKWTLQAYTLVGVFKEIQRMLDEEADGNQLGRAVRKKIQRLWVVHEKSWIRTILEIMVGVVSVKFRRKIVHLSTLSELASHVEITRLEIPPSVYLHDRKLEPRIILPGFPQPPIFGSEPGMDIPVVLQETTSYILRHHLTTKGLFRVTPSAALLECARDCYDRRTSLNWIEWGPHTAAGLIKLYYRQLPRPMIPVEHYEQMQSLVALHPDPSKQPPEAEAAAVRFEIVRALLTGEVGGLPDYSRRLFLQHLFPLMKEVAAHQEENKMTITNLAVCIAGSLARSEDMIADARASGGIRKFVEIAIERINELAPGVQLKRSGADAGHKRTASAIAAARRTMPPLQTRWEPPARKPAMGEVVEAAAGELRRQSLPNGSRRPPDMLRISPSSPLPVRKSSLTPVTTVFENTMLDSMVPPMPEVPALTATPAGSRELPKLPPKVPEKKFSIDRKPAPGEAPQQEKKPLPMLPVKKAAAAIDRRASVSPPIERKPSPSLIAAAKPAAKPAAQAEAKTEAKAEIKTERKTTPPLPERKSTLPRPFSMLEPARKPFERKPAPLPLSATPSAGITPSKLRPTTAGAPSPALRDRIEPLLRPSTSNSNLGSPAFLSPSFNRFGGDKDKPVLRRVASASFAGGEEQEHEKPLIRRAKSQLLRGEPGKVGNMKRMWESKVEELEDGGASGQGSRRGSVLVDNELGGLSRPGSSLSRRGSIYLGTQGDTTTVNIGGNKVNLRRASMMM</sequence>
<feature type="region of interest" description="Disordered" evidence="1">
    <location>
        <begin position="853"/>
        <end position="893"/>
    </location>
</feature>
<feature type="compositionally biased region" description="Low complexity" evidence="1">
    <location>
        <begin position="876"/>
        <end position="891"/>
    </location>
</feature>
<dbReference type="InterPro" id="IPR001251">
    <property type="entry name" value="CRAL-TRIO_dom"/>
</dbReference>
<dbReference type="PANTHER" id="PTHR45808:SF2">
    <property type="entry name" value="RHO GTPASE-ACTIVATING PROTEIN 68F"/>
    <property type="match status" value="1"/>
</dbReference>
<dbReference type="PANTHER" id="PTHR45808">
    <property type="entry name" value="RHO GTPASE-ACTIVATING PROTEIN 68F"/>
    <property type="match status" value="1"/>
</dbReference>
<feature type="compositionally biased region" description="Basic and acidic residues" evidence="1">
    <location>
        <begin position="693"/>
        <end position="716"/>
    </location>
</feature>
<dbReference type="Pfam" id="PF13716">
    <property type="entry name" value="CRAL_TRIO_2"/>
    <property type="match status" value="1"/>
</dbReference>
<dbReference type="GO" id="GO:0005737">
    <property type="term" value="C:cytoplasm"/>
    <property type="evidence" value="ECO:0007669"/>
    <property type="project" value="TreeGrafter"/>
</dbReference>
<dbReference type="SUPFAM" id="SSF48350">
    <property type="entry name" value="GTPase activation domain, GAP"/>
    <property type="match status" value="1"/>
</dbReference>
<keyword evidence="4" id="KW-1185">Reference proteome</keyword>
<feature type="compositionally biased region" description="Basic and acidic residues" evidence="1">
    <location>
        <begin position="623"/>
        <end position="646"/>
    </location>
</feature>
<reference evidence="3 4" key="1">
    <citation type="journal article" date="2013" name="PLoS Genet.">
        <title>The genome and development-dependent transcriptomes of Pyronema confluens: a window into fungal evolution.</title>
        <authorList>
            <person name="Traeger S."/>
            <person name="Altegoer F."/>
            <person name="Freitag M."/>
            <person name="Gabaldon T."/>
            <person name="Kempken F."/>
            <person name="Kumar A."/>
            <person name="Marcet-Houben M."/>
            <person name="Poggeler S."/>
            <person name="Stajich J.E."/>
            <person name="Nowrousian M."/>
        </authorList>
    </citation>
    <scope>NUCLEOTIDE SEQUENCE [LARGE SCALE GENOMIC DNA]</scope>
    <source>
        <strain evidence="4">CBS 100304</strain>
        <tissue evidence="3">Vegetative mycelium</tissue>
    </source>
</reference>
<dbReference type="CDD" id="cd00159">
    <property type="entry name" value="RhoGAP"/>
    <property type="match status" value="1"/>
</dbReference>
<proteinExistence type="predicted"/>
<dbReference type="Pfam" id="PF00620">
    <property type="entry name" value="RhoGAP"/>
    <property type="match status" value="1"/>
</dbReference>
<dbReference type="InterPro" id="IPR008936">
    <property type="entry name" value="Rho_GTPase_activation_prot"/>
</dbReference>
<dbReference type="AlphaFoldDB" id="U4KU76"/>
<dbReference type="OrthoDB" id="410651at2759"/>
<feature type="region of interest" description="Disordered" evidence="1">
    <location>
        <begin position="606"/>
        <end position="647"/>
    </location>
</feature>
<evidence type="ECO:0000313" key="3">
    <source>
        <dbReference type="EMBL" id="CCX04808.1"/>
    </source>
</evidence>
<protein>
    <submittedName>
        <fullName evidence="3">Similar to Rho GTPase-activating protein 1 acc. no. Q5FWK3</fullName>
    </submittedName>
</protein>
<feature type="region of interest" description="Disordered" evidence="1">
    <location>
        <begin position="686"/>
        <end position="765"/>
    </location>
</feature>
<dbReference type="InterPro" id="IPR000198">
    <property type="entry name" value="RhoGAP_dom"/>
</dbReference>
<dbReference type="Gene3D" id="3.40.525.10">
    <property type="entry name" value="CRAL-TRIO lipid binding domain"/>
    <property type="match status" value="1"/>
</dbReference>
<dbReference type="Proteomes" id="UP000018144">
    <property type="component" value="Unassembled WGS sequence"/>
</dbReference>
<evidence type="ECO:0000313" key="4">
    <source>
        <dbReference type="Proteomes" id="UP000018144"/>
    </source>
</evidence>
<dbReference type="eggNOG" id="KOG4406">
    <property type="taxonomic scope" value="Eukaryota"/>
</dbReference>
<feature type="region of interest" description="Disordered" evidence="1">
    <location>
        <begin position="551"/>
        <end position="578"/>
    </location>
</feature>
<accession>U4KU76</accession>
<dbReference type="GO" id="GO:0007264">
    <property type="term" value="P:small GTPase-mediated signal transduction"/>
    <property type="evidence" value="ECO:0007669"/>
    <property type="project" value="TreeGrafter"/>
</dbReference>
<name>U4KU76_PYROM</name>
<dbReference type="EMBL" id="HF935218">
    <property type="protein sequence ID" value="CCX04808.1"/>
    <property type="molecule type" value="Genomic_DNA"/>
</dbReference>
<dbReference type="GO" id="GO:0005096">
    <property type="term" value="F:GTPase activator activity"/>
    <property type="evidence" value="ECO:0007669"/>
    <property type="project" value="TreeGrafter"/>
</dbReference>
<dbReference type="STRING" id="1076935.U4KU76"/>
<organism evidence="3 4">
    <name type="scientific">Pyronema omphalodes (strain CBS 100304)</name>
    <name type="common">Pyronema confluens</name>
    <dbReference type="NCBI Taxonomy" id="1076935"/>
    <lineage>
        <taxon>Eukaryota</taxon>
        <taxon>Fungi</taxon>
        <taxon>Dikarya</taxon>
        <taxon>Ascomycota</taxon>
        <taxon>Pezizomycotina</taxon>
        <taxon>Pezizomycetes</taxon>
        <taxon>Pezizales</taxon>
        <taxon>Pyronemataceae</taxon>
        <taxon>Pyronema</taxon>
    </lineage>
</organism>
<dbReference type="PROSITE" id="PS50238">
    <property type="entry name" value="RHOGAP"/>
    <property type="match status" value="1"/>
</dbReference>
<evidence type="ECO:0000259" key="2">
    <source>
        <dbReference type="PROSITE" id="PS50238"/>
    </source>
</evidence>
<feature type="domain" description="Rho-GAP" evidence="2">
    <location>
        <begin position="293"/>
        <end position="495"/>
    </location>
</feature>